<dbReference type="AlphaFoldDB" id="B8GAF4"/>
<gene>
    <name evidence="2" type="ordered locus">Cagg_3693</name>
</gene>
<feature type="transmembrane region" description="Helical" evidence="1">
    <location>
        <begin position="65"/>
        <end position="88"/>
    </location>
</feature>
<proteinExistence type="predicted"/>
<dbReference type="Proteomes" id="UP000002508">
    <property type="component" value="Chromosome"/>
</dbReference>
<dbReference type="OrthoDB" id="158480at2"/>
<dbReference type="STRING" id="326427.Cagg_3693"/>
<protein>
    <submittedName>
        <fullName evidence="2">Uncharacterized protein</fullName>
    </submittedName>
</protein>
<keyword evidence="1" id="KW-1133">Transmembrane helix</keyword>
<feature type="transmembrane region" description="Helical" evidence="1">
    <location>
        <begin position="116"/>
        <end position="140"/>
    </location>
</feature>
<dbReference type="eggNOG" id="ENOG5032J2A">
    <property type="taxonomic scope" value="Bacteria"/>
</dbReference>
<sequence length="142" mass="15949">MRILGPETPDDRELREWFESQERGNIERLETGAQTIIQLVTGLYGVLFAVLALSDQPAYLQNPVVRWAGTAGVCAFFASLIAAMLVALPRRISYQKDNLTEMHQQYRRLQGRKATLLRAAQIVFLFGTACLIAVILAILWSL</sequence>
<accession>B8GAF4</accession>
<keyword evidence="1" id="KW-0472">Membrane</keyword>
<dbReference type="HOGENOM" id="CLU_146556_0_0_0"/>
<organism evidence="2 3">
    <name type="scientific">Chloroflexus aggregans (strain MD-66 / DSM 9485)</name>
    <dbReference type="NCBI Taxonomy" id="326427"/>
    <lineage>
        <taxon>Bacteria</taxon>
        <taxon>Bacillati</taxon>
        <taxon>Chloroflexota</taxon>
        <taxon>Chloroflexia</taxon>
        <taxon>Chloroflexales</taxon>
        <taxon>Chloroflexineae</taxon>
        <taxon>Chloroflexaceae</taxon>
        <taxon>Chloroflexus</taxon>
    </lineage>
</organism>
<keyword evidence="1" id="KW-0812">Transmembrane</keyword>
<evidence type="ECO:0000313" key="3">
    <source>
        <dbReference type="Proteomes" id="UP000002508"/>
    </source>
</evidence>
<evidence type="ECO:0000256" key="1">
    <source>
        <dbReference type="SAM" id="Phobius"/>
    </source>
</evidence>
<keyword evidence="3" id="KW-1185">Reference proteome</keyword>
<evidence type="ECO:0000313" key="2">
    <source>
        <dbReference type="EMBL" id="ACL26529.1"/>
    </source>
</evidence>
<dbReference type="KEGG" id="cag:Cagg_3693"/>
<reference evidence="2" key="1">
    <citation type="submission" date="2008-12" db="EMBL/GenBank/DDBJ databases">
        <title>Complete sequence of Chloroflexus aggregans DSM 9485.</title>
        <authorList>
            <consortium name="US DOE Joint Genome Institute"/>
            <person name="Lucas S."/>
            <person name="Copeland A."/>
            <person name="Lapidus A."/>
            <person name="Glavina del Rio T."/>
            <person name="Dalin E."/>
            <person name="Tice H."/>
            <person name="Pitluck S."/>
            <person name="Foster B."/>
            <person name="Larimer F."/>
            <person name="Land M."/>
            <person name="Hauser L."/>
            <person name="Kyrpides N."/>
            <person name="Mikhailova N."/>
            <person name="Bryant D."/>
            <person name="Richardson P."/>
        </authorList>
    </citation>
    <scope>NUCLEOTIDE SEQUENCE</scope>
    <source>
        <strain evidence="2">DSM 9485</strain>
    </source>
</reference>
<dbReference type="EMBL" id="CP001337">
    <property type="protein sequence ID" value="ACL26529.1"/>
    <property type="molecule type" value="Genomic_DNA"/>
</dbReference>
<name>B8GAF4_CHLAD</name>
<dbReference type="RefSeq" id="WP_015942374.1">
    <property type="nucleotide sequence ID" value="NC_011831.1"/>
</dbReference>
<feature type="transmembrane region" description="Helical" evidence="1">
    <location>
        <begin position="36"/>
        <end position="53"/>
    </location>
</feature>